<dbReference type="InterPro" id="IPR027417">
    <property type="entry name" value="P-loop_NTPase"/>
</dbReference>
<dbReference type="InterPro" id="IPR042197">
    <property type="entry name" value="Apaf_helical"/>
</dbReference>
<feature type="compositionally biased region" description="Basic and acidic residues" evidence="4">
    <location>
        <begin position="17"/>
        <end position="26"/>
    </location>
</feature>
<dbReference type="Gene3D" id="1.10.8.430">
    <property type="entry name" value="Helical domain of apoptotic protease-activating factors"/>
    <property type="match status" value="1"/>
</dbReference>
<dbReference type="Gene3D" id="3.40.50.300">
    <property type="entry name" value="P-loop containing nucleotide triphosphate hydrolases"/>
    <property type="match status" value="1"/>
</dbReference>
<dbReference type="AlphaFoldDB" id="A0A9W4CZJ2"/>
<proteinExistence type="predicted"/>
<evidence type="ECO:0000313" key="6">
    <source>
        <dbReference type="EMBL" id="CAD5986545.1"/>
    </source>
</evidence>
<evidence type="ECO:0000259" key="5">
    <source>
        <dbReference type="Pfam" id="PF00931"/>
    </source>
</evidence>
<organism evidence="6 7">
    <name type="scientific">Planktothrix pseudagardhii</name>
    <dbReference type="NCBI Taxonomy" id="132604"/>
    <lineage>
        <taxon>Bacteria</taxon>
        <taxon>Bacillati</taxon>
        <taxon>Cyanobacteriota</taxon>
        <taxon>Cyanophyceae</taxon>
        <taxon>Oscillatoriophycideae</taxon>
        <taxon>Oscillatoriales</taxon>
        <taxon>Microcoleaceae</taxon>
        <taxon>Planktothrix</taxon>
    </lineage>
</organism>
<protein>
    <submittedName>
        <fullName evidence="6">Kinesin light chain</fullName>
    </submittedName>
</protein>
<dbReference type="PANTHER" id="PTHR45641:SF19">
    <property type="entry name" value="NEPHROCYSTIN-3"/>
    <property type="match status" value="1"/>
</dbReference>
<reference evidence="6" key="1">
    <citation type="submission" date="2020-09" db="EMBL/GenBank/DDBJ databases">
        <authorList>
            <person name="Blom J."/>
        </authorList>
    </citation>
    <scope>NUCLEOTIDE SEQUENCE</scope>
    <source>
        <strain evidence="6">No.713</strain>
    </source>
</reference>
<evidence type="ECO:0000256" key="3">
    <source>
        <dbReference type="PROSITE-ProRule" id="PRU00339"/>
    </source>
</evidence>
<gene>
    <name evidence="6" type="primary">Klc</name>
    <name evidence="6" type="ORF">NO713_05660</name>
</gene>
<dbReference type="PANTHER" id="PTHR45641">
    <property type="entry name" value="TETRATRICOPEPTIDE REPEAT PROTEIN (AFU_ORTHOLOGUE AFUA_6G03870)"/>
    <property type="match status" value="1"/>
</dbReference>
<dbReference type="InterPro" id="IPR019734">
    <property type="entry name" value="TPR_rpt"/>
</dbReference>
<dbReference type="PROSITE" id="PS50005">
    <property type="entry name" value="TPR"/>
    <property type="match status" value="2"/>
</dbReference>
<dbReference type="Gene3D" id="1.25.40.10">
    <property type="entry name" value="Tetratricopeptide repeat domain"/>
    <property type="match status" value="2"/>
</dbReference>
<evidence type="ECO:0000256" key="1">
    <source>
        <dbReference type="ARBA" id="ARBA00022737"/>
    </source>
</evidence>
<dbReference type="Pfam" id="PF13424">
    <property type="entry name" value="TPR_12"/>
    <property type="match status" value="2"/>
</dbReference>
<feature type="repeat" description="TPR" evidence="3">
    <location>
        <begin position="575"/>
        <end position="608"/>
    </location>
</feature>
<dbReference type="PRINTS" id="PR00381">
    <property type="entry name" value="KINESINLIGHT"/>
</dbReference>
<feature type="repeat" description="TPR" evidence="3">
    <location>
        <begin position="617"/>
        <end position="650"/>
    </location>
</feature>
<dbReference type="EMBL" id="LR882967">
    <property type="protein sequence ID" value="CAD5986545.1"/>
    <property type="molecule type" value="Genomic_DNA"/>
</dbReference>
<feature type="domain" description="NB-ARC" evidence="5">
    <location>
        <begin position="72"/>
        <end position="225"/>
    </location>
</feature>
<dbReference type="GO" id="GO:0043531">
    <property type="term" value="F:ADP binding"/>
    <property type="evidence" value="ECO:0007669"/>
    <property type="project" value="InterPro"/>
</dbReference>
<feature type="region of interest" description="Disordered" evidence="4">
    <location>
        <begin position="17"/>
        <end position="52"/>
    </location>
</feature>
<keyword evidence="1" id="KW-0677">Repeat</keyword>
<dbReference type="RefSeq" id="WP_254175141.1">
    <property type="nucleotide sequence ID" value="NZ_LR882967.1"/>
</dbReference>
<sequence>MTEEGYINKNLRAFEQEWQNRLEAQPKRSKPPQTPTSEPATPQPKAEPLNNLNKHHKAQYFVGRDIAAKQLDELFSKHQQVAIVAVSGMGGVGKTELALQWATAHLNNYPGGVCWLNVQGGNVGLQLVRFAQTFLNVEPPPDWELEEQLTYCWQYWPEGNVLLIFDDVTDYRHQVQPYIPPDNQRFHSLLTTRLQFSRTLPQLSLDILKPLAAWELLKFYVTEERLRQNPWAARRLCRELGYLPLALELVGRYLNLHQTSWEDILKRLARKRLEHPAMKDADPLMRYRRGVYEAFLLSWEELDDNTQQLGCWLGLFALAPISLSLEDMEDDEEKEKFETGLSCLCQCHLIQLINPHTYQLHPLIRQFLQMQLDQRPDKTDIKRSFIQTLIAFAQTIEYTLTRQQVAELLPNIPHLQEVAELLMTHFNKNELGDLIPDNELGDLIADEDLIWPFIRLGSFYESQGFYSQAEPWLEQGVKVAKTLGSQHPDFATHLNNLANLYESQGRYSEAEPLYLEAVAIHRQALSPNHPSLAIDLNNLANLYESQGRYSEAEPLYLEAVAIHRQALSPNHPSLATHLNNLANLYKSQGRYSEAEPLYLEAVDIHRQALSPNHPSLATHLNNLANLYKSQGRYSEAEPLYLEAVDIHRQALSPNHPSLAIDLNNLAGLYESQGRYSEAEPLYLEAIAILQNSLGSQHPNTITGRKNLLYFWIEGIEAGIFDIAVLQENLLFRELLAEALESDESIQP</sequence>
<evidence type="ECO:0000313" key="7">
    <source>
        <dbReference type="Proteomes" id="UP001153719"/>
    </source>
</evidence>
<dbReference type="KEGG" id="ppsu:NO713_05660"/>
<keyword evidence="2 3" id="KW-0802">TPR repeat</keyword>
<dbReference type="SUPFAM" id="SSF48452">
    <property type="entry name" value="TPR-like"/>
    <property type="match status" value="2"/>
</dbReference>
<keyword evidence="7" id="KW-1185">Reference proteome</keyword>
<evidence type="ECO:0000256" key="4">
    <source>
        <dbReference type="SAM" id="MobiDB-lite"/>
    </source>
</evidence>
<dbReference type="InterPro" id="IPR002182">
    <property type="entry name" value="NB-ARC"/>
</dbReference>
<dbReference type="Pfam" id="PF13374">
    <property type="entry name" value="TPR_10"/>
    <property type="match status" value="2"/>
</dbReference>
<dbReference type="Pfam" id="PF00931">
    <property type="entry name" value="NB-ARC"/>
    <property type="match status" value="1"/>
</dbReference>
<dbReference type="SUPFAM" id="SSF52540">
    <property type="entry name" value="P-loop containing nucleoside triphosphate hydrolases"/>
    <property type="match status" value="1"/>
</dbReference>
<dbReference type="Proteomes" id="UP001153719">
    <property type="component" value="Chromosome"/>
</dbReference>
<accession>A0A9W4CZJ2</accession>
<dbReference type="SMART" id="SM00028">
    <property type="entry name" value="TPR"/>
    <property type="match status" value="6"/>
</dbReference>
<evidence type="ECO:0000256" key="2">
    <source>
        <dbReference type="ARBA" id="ARBA00022803"/>
    </source>
</evidence>
<name>A0A9W4CZJ2_9CYAN</name>
<dbReference type="InterPro" id="IPR011990">
    <property type="entry name" value="TPR-like_helical_dom_sf"/>
</dbReference>